<feature type="compositionally biased region" description="Acidic residues" evidence="1">
    <location>
        <begin position="432"/>
        <end position="442"/>
    </location>
</feature>
<name>A0AAW0BT64_9AGAR</name>
<feature type="compositionally biased region" description="Gly residues" evidence="1">
    <location>
        <begin position="84"/>
        <end position="98"/>
    </location>
</feature>
<feature type="region of interest" description="Disordered" evidence="1">
    <location>
        <begin position="1"/>
        <end position="24"/>
    </location>
</feature>
<feature type="compositionally biased region" description="Polar residues" evidence="1">
    <location>
        <begin position="474"/>
        <end position="505"/>
    </location>
</feature>
<dbReference type="EMBL" id="JAWWNJ010000026">
    <property type="protein sequence ID" value="KAK7030026.1"/>
    <property type="molecule type" value="Genomic_DNA"/>
</dbReference>
<feature type="compositionally biased region" description="Basic and acidic residues" evidence="1">
    <location>
        <begin position="353"/>
        <end position="369"/>
    </location>
</feature>
<gene>
    <name evidence="2" type="ORF">R3P38DRAFT_3188968</name>
</gene>
<keyword evidence="3" id="KW-1185">Reference proteome</keyword>
<dbReference type="AlphaFoldDB" id="A0AAW0BT64"/>
<reference evidence="2 3" key="1">
    <citation type="journal article" date="2024" name="J Genomics">
        <title>Draft genome sequencing and assembly of Favolaschia claudopus CIRM-BRFM 2984 isolated from oak limbs.</title>
        <authorList>
            <person name="Navarro D."/>
            <person name="Drula E."/>
            <person name="Chaduli D."/>
            <person name="Cazenave R."/>
            <person name="Ahrendt S."/>
            <person name="Wang J."/>
            <person name="Lipzen A."/>
            <person name="Daum C."/>
            <person name="Barry K."/>
            <person name="Grigoriev I.V."/>
            <person name="Favel A."/>
            <person name="Rosso M.N."/>
            <person name="Martin F."/>
        </authorList>
    </citation>
    <scope>NUCLEOTIDE SEQUENCE [LARGE SCALE GENOMIC DNA]</scope>
    <source>
        <strain evidence="2 3">CIRM-BRFM 2984</strain>
    </source>
</reference>
<evidence type="ECO:0000313" key="3">
    <source>
        <dbReference type="Proteomes" id="UP001362999"/>
    </source>
</evidence>
<accession>A0AAW0BT64</accession>
<sequence>MACAGKGEQGCACPGFKGVSNSNRSERCQRELCKHKKKYHIANPPQPAPSLGVTGASVLERFNLARVAAEASEREAREETNRGFRGGGDGGKPKGGNQKGKKAGSSSKEKTKMVAVGSVQVIICGLDGSGKPVDTKCPSGQEVQDMGLAVKTARNDGVLEFGIGWTRPQVVKWLREVVVKKGREDKPGVFDFLDARDGIPADDSKSELPFVVAGKDNRRLFCLEGDVDGKLLDEGKAPAGSHKSSGQYAVRLIVRRCIPQSACENWEASIAKVKAGEELESESEDASVKGKGKAKAKAAPRRACARAKSASSSSASESPESEHSSAEPDIHALSGDEQQASAAPPTRRSSRFAKSDKAVVVKTEPDDCRPLFLDSPPYKFTSMDNSNGDSDIEEIPAPAFHRKRTGSLSLELEEGEERRKRSRSASSHGFQDEDWFEAEAQSDDLPPLNPAMPTSSFSYDPHANSGHAPYTGAGPSSSKQATHSVPSGSRNPRFNSSTGQSSRRPSASRPLHAAPAKKEDAFEIGNVSGAAPGDLRSGGEG</sequence>
<proteinExistence type="predicted"/>
<feature type="region of interest" description="Disordered" evidence="1">
    <location>
        <begin position="275"/>
        <end position="541"/>
    </location>
</feature>
<organism evidence="2 3">
    <name type="scientific">Favolaschia claudopus</name>
    <dbReference type="NCBI Taxonomy" id="2862362"/>
    <lineage>
        <taxon>Eukaryota</taxon>
        <taxon>Fungi</taxon>
        <taxon>Dikarya</taxon>
        <taxon>Basidiomycota</taxon>
        <taxon>Agaricomycotina</taxon>
        <taxon>Agaricomycetes</taxon>
        <taxon>Agaricomycetidae</taxon>
        <taxon>Agaricales</taxon>
        <taxon>Marasmiineae</taxon>
        <taxon>Mycenaceae</taxon>
        <taxon>Favolaschia</taxon>
    </lineage>
</organism>
<feature type="compositionally biased region" description="Low complexity" evidence="1">
    <location>
        <begin position="306"/>
        <end position="318"/>
    </location>
</feature>
<comment type="caution">
    <text evidence="2">The sequence shown here is derived from an EMBL/GenBank/DDBJ whole genome shotgun (WGS) entry which is preliminary data.</text>
</comment>
<evidence type="ECO:0000256" key="1">
    <source>
        <dbReference type="SAM" id="MobiDB-lite"/>
    </source>
</evidence>
<feature type="region of interest" description="Disordered" evidence="1">
    <location>
        <begin position="69"/>
        <end position="111"/>
    </location>
</feature>
<evidence type="ECO:0000313" key="2">
    <source>
        <dbReference type="EMBL" id="KAK7030026.1"/>
    </source>
</evidence>
<dbReference type="Proteomes" id="UP001362999">
    <property type="component" value="Unassembled WGS sequence"/>
</dbReference>
<feature type="compositionally biased region" description="Basic and acidic residues" evidence="1">
    <location>
        <begin position="71"/>
        <end position="82"/>
    </location>
</feature>
<feature type="compositionally biased region" description="Basic residues" evidence="1">
    <location>
        <begin position="290"/>
        <end position="305"/>
    </location>
</feature>
<feature type="compositionally biased region" description="Basic and acidic residues" evidence="1">
    <location>
        <begin position="320"/>
        <end position="330"/>
    </location>
</feature>
<protein>
    <submittedName>
        <fullName evidence="2">Uncharacterized protein</fullName>
    </submittedName>
</protein>